<keyword evidence="3 6" id="KW-0812">Transmembrane</keyword>
<protein>
    <submittedName>
        <fullName evidence="9">Phospholipid phosphatase 2-like isoform X1</fullName>
    </submittedName>
</protein>
<dbReference type="GO" id="GO:0006644">
    <property type="term" value="P:phospholipid metabolic process"/>
    <property type="evidence" value="ECO:0007669"/>
    <property type="project" value="InterPro"/>
</dbReference>
<dbReference type="Proteomes" id="UP001652626">
    <property type="component" value="Chromosome 18"/>
</dbReference>
<gene>
    <name evidence="9" type="primary">LOC113398522</name>
</gene>
<evidence type="ECO:0000256" key="6">
    <source>
        <dbReference type="SAM" id="Phobius"/>
    </source>
</evidence>
<comment type="subcellular location">
    <subcellularLocation>
        <location evidence="1">Membrane</location>
        <topology evidence="1">Multi-pass membrane protein</topology>
    </subcellularLocation>
</comment>
<keyword evidence="4 6" id="KW-1133">Transmembrane helix</keyword>
<dbReference type="InterPro" id="IPR036938">
    <property type="entry name" value="PAP2/HPO_sf"/>
</dbReference>
<name>A0A8B8IA37_VANTA</name>
<dbReference type="PANTHER" id="PTHR10165:SF103">
    <property type="entry name" value="PHOSPHOLIPID PHOSPHATASE HOMOLOG 1.2 HOMOLOG"/>
    <property type="match status" value="1"/>
</dbReference>
<dbReference type="GO" id="GO:0046839">
    <property type="term" value="P:phospholipid dephosphorylation"/>
    <property type="evidence" value="ECO:0007669"/>
    <property type="project" value="TreeGrafter"/>
</dbReference>
<evidence type="ECO:0000313" key="9">
    <source>
        <dbReference type="RefSeq" id="XP_026493081.2"/>
    </source>
</evidence>
<feature type="transmembrane region" description="Helical" evidence="6">
    <location>
        <begin position="51"/>
        <end position="73"/>
    </location>
</feature>
<sequence length="333" mass="38000">MGALGCVSVKMTPTDSTEVFTVASSELSLHETRRDHESQIVTQKNWSNLHWLWWTFGVDVPLFLIVTILVGLFEFGVIPHYKSGFYCNDPALSFPFKGDTVKMEVIMSTIILLPFALVFITELVLFDATYSIRAKFDFTSKITFKIFRNYLCGLIFNLGIVEVMKGITGNPRPTFFAICEPDTAKTCNGSEYVNTFECTSTRFSSWYQSDSYHSFPSGHTSLSLYCGFFMAWYLQRRAFDWRHRTVLVVPLLQLLCLTYVAVCSLTRITDHRHHWWDVLTGAVVGVVTMLYTVLALCNNFKTKSKYTQDTCMTDSQHTVRTLVFDGPHQMAVS</sequence>
<proteinExistence type="inferred from homology"/>
<evidence type="ECO:0000256" key="2">
    <source>
        <dbReference type="ARBA" id="ARBA00008816"/>
    </source>
</evidence>
<evidence type="ECO:0000256" key="4">
    <source>
        <dbReference type="ARBA" id="ARBA00022989"/>
    </source>
</evidence>
<evidence type="ECO:0000313" key="8">
    <source>
        <dbReference type="Proteomes" id="UP001652626"/>
    </source>
</evidence>
<dbReference type="PANTHER" id="PTHR10165">
    <property type="entry name" value="LIPID PHOSPHATE PHOSPHATASE"/>
    <property type="match status" value="1"/>
</dbReference>
<feature type="transmembrane region" description="Helical" evidence="6">
    <location>
        <begin position="274"/>
        <end position="297"/>
    </location>
</feature>
<feature type="transmembrane region" description="Helical" evidence="6">
    <location>
        <begin position="215"/>
        <end position="234"/>
    </location>
</feature>
<keyword evidence="5 6" id="KW-0472">Membrane</keyword>
<feature type="transmembrane region" description="Helical" evidence="6">
    <location>
        <begin position="105"/>
        <end position="126"/>
    </location>
</feature>
<dbReference type="GO" id="GO:0008195">
    <property type="term" value="F:phosphatidate phosphatase activity"/>
    <property type="evidence" value="ECO:0007669"/>
    <property type="project" value="TreeGrafter"/>
</dbReference>
<dbReference type="OrthoDB" id="8907274at2759"/>
<dbReference type="InterPro" id="IPR043216">
    <property type="entry name" value="PAP-like"/>
</dbReference>
<dbReference type="Pfam" id="PF01569">
    <property type="entry name" value="PAP2"/>
    <property type="match status" value="1"/>
</dbReference>
<dbReference type="SUPFAM" id="SSF48317">
    <property type="entry name" value="Acid phosphatase/Vanadium-dependent haloperoxidase"/>
    <property type="match status" value="1"/>
</dbReference>
<organism evidence="8 9">
    <name type="scientific">Vanessa tameamea</name>
    <name type="common">Kamehameha butterfly</name>
    <dbReference type="NCBI Taxonomy" id="334116"/>
    <lineage>
        <taxon>Eukaryota</taxon>
        <taxon>Metazoa</taxon>
        <taxon>Ecdysozoa</taxon>
        <taxon>Arthropoda</taxon>
        <taxon>Hexapoda</taxon>
        <taxon>Insecta</taxon>
        <taxon>Pterygota</taxon>
        <taxon>Neoptera</taxon>
        <taxon>Endopterygota</taxon>
        <taxon>Lepidoptera</taxon>
        <taxon>Glossata</taxon>
        <taxon>Ditrysia</taxon>
        <taxon>Papilionoidea</taxon>
        <taxon>Nymphalidae</taxon>
        <taxon>Nymphalinae</taxon>
        <taxon>Vanessa</taxon>
    </lineage>
</organism>
<evidence type="ECO:0000256" key="5">
    <source>
        <dbReference type="ARBA" id="ARBA00023136"/>
    </source>
</evidence>
<dbReference type="GeneID" id="113398522"/>
<keyword evidence="8" id="KW-1185">Reference proteome</keyword>
<dbReference type="InterPro" id="IPR000326">
    <property type="entry name" value="PAP2/HPO"/>
</dbReference>
<feature type="transmembrane region" description="Helical" evidence="6">
    <location>
        <begin position="147"/>
        <end position="167"/>
    </location>
</feature>
<reference evidence="9" key="1">
    <citation type="submission" date="2025-08" db="UniProtKB">
        <authorList>
            <consortium name="RefSeq"/>
        </authorList>
    </citation>
    <scope>IDENTIFICATION</scope>
    <source>
        <tissue evidence="9">Whole body</tissue>
    </source>
</reference>
<dbReference type="AlphaFoldDB" id="A0A8B8IA37"/>
<accession>A0A8B8IA37</accession>
<evidence type="ECO:0000256" key="1">
    <source>
        <dbReference type="ARBA" id="ARBA00004141"/>
    </source>
</evidence>
<dbReference type="GO" id="GO:0007165">
    <property type="term" value="P:signal transduction"/>
    <property type="evidence" value="ECO:0007669"/>
    <property type="project" value="TreeGrafter"/>
</dbReference>
<comment type="similarity">
    <text evidence="2">Belongs to the PA-phosphatase related phosphoesterase family.</text>
</comment>
<dbReference type="SMART" id="SM00014">
    <property type="entry name" value="acidPPc"/>
    <property type="match status" value="1"/>
</dbReference>
<dbReference type="GO" id="GO:0005886">
    <property type="term" value="C:plasma membrane"/>
    <property type="evidence" value="ECO:0007669"/>
    <property type="project" value="TreeGrafter"/>
</dbReference>
<evidence type="ECO:0000256" key="3">
    <source>
        <dbReference type="ARBA" id="ARBA00022692"/>
    </source>
</evidence>
<dbReference type="RefSeq" id="XP_026493081.2">
    <property type="nucleotide sequence ID" value="XM_026637296.2"/>
</dbReference>
<feature type="domain" description="Phosphatidic acid phosphatase type 2/haloperoxidase" evidence="7">
    <location>
        <begin position="145"/>
        <end position="293"/>
    </location>
</feature>
<dbReference type="Gene3D" id="1.20.144.10">
    <property type="entry name" value="Phosphatidic acid phosphatase type 2/haloperoxidase"/>
    <property type="match status" value="1"/>
</dbReference>
<feature type="transmembrane region" description="Helical" evidence="6">
    <location>
        <begin position="246"/>
        <end position="268"/>
    </location>
</feature>
<evidence type="ECO:0000259" key="7">
    <source>
        <dbReference type="SMART" id="SM00014"/>
    </source>
</evidence>
<dbReference type="OMA" id="KIMSICK"/>